<feature type="transmembrane region" description="Helical" evidence="1">
    <location>
        <begin position="20"/>
        <end position="40"/>
    </location>
</feature>
<feature type="transmembrane region" description="Helical" evidence="1">
    <location>
        <begin position="272"/>
        <end position="294"/>
    </location>
</feature>
<dbReference type="PANTHER" id="PTHR16214:SF3">
    <property type="entry name" value="TRANSMEMBRANE PROTEIN 260"/>
    <property type="match status" value="1"/>
</dbReference>
<feature type="transmembrane region" description="Helical" evidence="1">
    <location>
        <begin position="81"/>
        <end position="105"/>
    </location>
</feature>
<evidence type="ECO:0008006" key="4">
    <source>
        <dbReference type="Google" id="ProtNLM"/>
    </source>
</evidence>
<feature type="transmembrane region" description="Helical" evidence="1">
    <location>
        <begin position="367"/>
        <end position="390"/>
    </location>
</feature>
<keyword evidence="1" id="KW-0812">Transmembrane</keyword>
<evidence type="ECO:0000313" key="2">
    <source>
        <dbReference type="EMBL" id="PIS42296.1"/>
    </source>
</evidence>
<proteinExistence type="predicted"/>
<dbReference type="Pfam" id="PF11028">
    <property type="entry name" value="TMEM260-like"/>
    <property type="match status" value="1"/>
</dbReference>
<dbReference type="EMBL" id="PEXU01000049">
    <property type="protein sequence ID" value="PIS42296.1"/>
    <property type="molecule type" value="Genomic_DNA"/>
</dbReference>
<organism evidence="2 3">
    <name type="scientific">Candidatus Kerfeldbacteria bacterium CG08_land_8_20_14_0_20_40_16</name>
    <dbReference type="NCBI Taxonomy" id="2014244"/>
    <lineage>
        <taxon>Bacteria</taxon>
        <taxon>Candidatus Kerfeldiibacteriota</taxon>
    </lineage>
</organism>
<dbReference type="Proteomes" id="UP000231542">
    <property type="component" value="Unassembled WGS sequence"/>
</dbReference>
<comment type="caution">
    <text evidence="2">The sequence shown here is derived from an EMBL/GenBank/DDBJ whole genome shotgun (WGS) entry which is preliminary data.</text>
</comment>
<feature type="transmembrane region" description="Helical" evidence="1">
    <location>
        <begin position="205"/>
        <end position="224"/>
    </location>
</feature>
<evidence type="ECO:0000313" key="3">
    <source>
        <dbReference type="Proteomes" id="UP000231542"/>
    </source>
</evidence>
<accession>A0A2H0YV50</accession>
<keyword evidence="1" id="KW-0472">Membrane</keyword>
<protein>
    <recommendedName>
        <fullName evidence="4">DUF2723 domain-containing protein</fullName>
    </recommendedName>
</protein>
<evidence type="ECO:0000256" key="1">
    <source>
        <dbReference type="SAM" id="Phobius"/>
    </source>
</evidence>
<keyword evidence="1" id="KW-1133">Transmembrane helix</keyword>
<feature type="transmembrane region" description="Helical" evidence="1">
    <location>
        <begin position="136"/>
        <end position="152"/>
    </location>
</feature>
<dbReference type="InterPro" id="IPR052724">
    <property type="entry name" value="GT117_domain-containing"/>
</dbReference>
<dbReference type="AlphaFoldDB" id="A0A2H0YV50"/>
<feature type="transmembrane region" description="Helical" evidence="1">
    <location>
        <begin position="159"/>
        <end position="175"/>
    </location>
</feature>
<sequence length="610" mass="70366">MSFKDKAKNNFPTFQKRWFLAALLFLITLTIYLITLAPTVGTEDSGELVAAAYTVGIPHPPGYPLWDILGKVFTFIPISNIAWRINFMSAFFASATVTFLFILLLQLVKNKFIAFISALVFAFTGVFWSQSVISEVYTLNSFFLVLIFYLIIRWSKTKNVIYLYFFSFLFGLSLTNHQEMLLLAPALIAFILISEKGFWKRYKTIIMLFLLFIIGLSVYLYLPIRSAANPPIDWGNPESFTNFISHVTRAQYGEGIIASLTNGGKILFLGNFLVQLVQQFSFLVVIGLLGLFSLYFKEKKIFILLAIGFAINCLGVVFLRKIDWAATSVYILRVLYIPCFLIFSLFIASGLEFLWRKITHLSKKSQFRKFILVTIAVLIIVFLPLFFMIVNFNNNDRSRDYLVYDLSSNLLDSLPPNAVLVVYESGFNSDNIQFSLAYLKIVENRRPDVLFITLSPIYGTSRKISRTTSDAESESVLYDLLKQVKEKYSQPIFTTFSVDQVTDSNLFSRSNGSTFEYFSDWETWKKEPPTINMYYLRNIVNQNHLSSDPFTQDFVGSYHYRLAHFWLDHGYLERSKEELLKALSYDPKIQSFSYRGFVVHRANYLSEFKI</sequence>
<dbReference type="InterPro" id="IPR021280">
    <property type="entry name" value="TMEM260-like"/>
</dbReference>
<reference evidence="2 3" key="1">
    <citation type="submission" date="2017-09" db="EMBL/GenBank/DDBJ databases">
        <title>Depth-based differentiation of microbial function through sediment-hosted aquifers and enrichment of novel symbionts in the deep terrestrial subsurface.</title>
        <authorList>
            <person name="Probst A.J."/>
            <person name="Ladd B."/>
            <person name="Jarett J.K."/>
            <person name="Geller-Mcgrath D.E."/>
            <person name="Sieber C.M."/>
            <person name="Emerson J.B."/>
            <person name="Anantharaman K."/>
            <person name="Thomas B.C."/>
            <person name="Malmstrom R."/>
            <person name="Stieglmeier M."/>
            <person name="Klingl A."/>
            <person name="Woyke T."/>
            <person name="Ryan C.M."/>
            <person name="Banfield J.F."/>
        </authorList>
    </citation>
    <scope>NUCLEOTIDE SEQUENCE [LARGE SCALE GENOMIC DNA]</scope>
    <source>
        <strain evidence="2">CG08_land_8_20_14_0_20_40_16</strain>
    </source>
</reference>
<dbReference type="PANTHER" id="PTHR16214">
    <property type="entry name" value="TRANSMEMBRANE PROTEIN 260"/>
    <property type="match status" value="1"/>
</dbReference>
<name>A0A2H0YV50_9BACT</name>
<feature type="transmembrane region" description="Helical" evidence="1">
    <location>
        <begin position="331"/>
        <end position="355"/>
    </location>
</feature>
<feature type="transmembrane region" description="Helical" evidence="1">
    <location>
        <begin position="301"/>
        <end position="319"/>
    </location>
</feature>
<feature type="transmembrane region" description="Helical" evidence="1">
    <location>
        <begin position="181"/>
        <end position="198"/>
    </location>
</feature>
<gene>
    <name evidence="2" type="ORF">COT24_04515</name>
</gene>
<feature type="transmembrane region" description="Helical" evidence="1">
    <location>
        <begin position="112"/>
        <end position="130"/>
    </location>
</feature>